<name>A0A450UIS7_9GAMM</name>
<proteinExistence type="predicted"/>
<accession>A0A450UIS7</accession>
<sequence length="571" mass="65167">MNINASIIDQRLVHIASAIEEQAAEEPGITGKKLTSLAFVYLCVKTMLDLEDNDVFDCLTEGSGDFGVDAMHISEEYDGEFTVTLFQGKYKDALEGNAHFPEKGVQALIGAVRHLFDPAADLRHINPRLRTKVEEARSLIRDGYLPRVRVLACNNGVTWNTAGQEAIDRAEFGDQVTWEHANHDRLVKIMQASQPITDTLRLSGKILMEDMNFSRVLVGRISANEIAALMERHGERLLDRNIRRYLGLQGNRVNEGIRNTLQSDQKSNFYFFNNGITLTCDKFSYNSLQSDDHQVRVENLQIINGGQTCMTILKTSQELRKLQPSLFESGTEAYVLVRLYQLPSDNEDLVHRITYATNSQNPVDLRDLRANDEYQQRLETDIGQLGLNYRRKRSDKGTGPKDITSGTAAEAILAVWRKSPHRAKFFTREHFGKLYREIFTNELNGTQVVLAVRLYRIAENRRKRPTPDDPEFVRYASCFIAMQMGQRLLRDMNCSIREIDHRCFRSAEQLIENKGEAYFVDSVRDIEQALQALYGKQEISLQQLSATFRRGDLIEELSPKQHTIFSFSLVT</sequence>
<dbReference type="Pfam" id="PF10592">
    <property type="entry name" value="AIPR"/>
    <property type="match status" value="1"/>
</dbReference>
<reference evidence="2" key="1">
    <citation type="submission" date="2019-02" db="EMBL/GenBank/DDBJ databases">
        <authorList>
            <person name="Gruber-Vodicka R. H."/>
            <person name="Seah K. B. B."/>
        </authorList>
    </citation>
    <scope>NUCLEOTIDE SEQUENCE</scope>
    <source>
        <strain evidence="2">BECK_M7</strain>
    </source>
</reference>
<organism evidence="2">
    <name type="scientific">Candidatus Kentrum sp. LFY</name>
    <dbReference type="NCBI Taxonomy" id="2126342"/>
    <lineage>
        <taxon>Bacteria</taxon>
        <taxon>Pseudomonadati</taxon>
        <taxon>Pseudomonadota</taxon>
        <taxon>Gammaproteobacteria</taxon>
        <taxon>Candidatus Kentrum</taxon>
    </lineage>
</organism>
<evidence type="ECO:0000313" key="2">
    <source>
        <dbReference type="EMBL" id="VFJ92456.1"/>
    </source>
</evidence>
<dbReference type="InterPro" id="IPR018891">
    <property type="entry name" value="AIPR_C"/>
</dbReference>
<evidence type="ECO:0000259" key="1">
    <source>
        <dbReference type="Pfam" id="PF10592"/>
    </source>
</evidence>
<dbReference type="AlphaFoldDB" id="A0A450UIS7"/>
<feature type="domain" description="Abortive phage infection protein C-terminal" evidence="1">
    <location>
        <begin position="238"/>
        <end position="514"/>
    </location>
</feature>
<dbReference type="EMBL" id="CAADFF010000035">
    <property type="protein sequence ID" value="VFJ92456.1"/>
    <property type="molecule type" value="Genomic_DNA"/>
</dbReference>
<gene>
    <name evidence="2" type="ORF">BECKLFY1418B_GA0070995_103522</name>
</gene>
<protein>
    <submittedName>
        <fullName evidence="2">AIPR protein</fullName>
    </submittedName>
</protein>